<accession>A0A0F9GND2</accession>
<dbReference type="Pfam" id="PF02746">
    <property type="entry name" value="MR_MLE_N"/>
    <property type="match status" value="1"/>
</dbReference>
<dbReference type="AlphaFoldDB" id="A0A0F9GND2"/>
<proteinExistence type="predicted"/>
<dbReference type="Gene3D" id="3.30.390.10">
    <property type="entry name" value="Enolase-like, N-terminal domain"/>
    <property type="match status" value="1"/>
</dbReference>
<reference evidence="2" key="1">
    <citation type="journal article" date="2015" name="Nature">
        <title>Complex archaea that bridge the gap between prokaryotes and eukaryotes.</title>
        <authorList>
            <person name="Spang A."/>
            <person name="Saw J.H."/>
            <person name="Jorgensen S.L."/>
            <person name="Zaremba-Niedzwiedzka K."/>
            <person name="Martijn J."/>
            <person name="Lind A.E."/>
            <person name="van Eijk R."/>
            <person name="Schleper C."/>
            <person name="Guy L."/>
            <person name="Ettema T.J."/>
        </authorList>
    </citation>
    <scope>NUCLEOTIDE SEQUENCE</scope>
</reference>
<sequence length="97" mass="10432">MKIDRIELYHVAMPLVRPFRTSVGTWDAIESVLVKMTSGPLVGWGESSPGRLPDYCSEYSAGAFAVIRDVLAPRVLGRDIASGGQLQEALAGIRGNS</sequence>
<feature type="non-terminal residue" evidence="2">
    <location>
        <position position="97"/>
    </location>
</feature>
<dbReference type="InterPro" id="IPR013341">
    <property type="entry name" value="Mandelate_racemase_N_dom"/>
</dbReference>
<name>A0A0F9GND2_9ZZZZ</name>
<evidence type="ECO:0000259" key="1">
    <source>
        <dbReference type="Pfam" id="PF02746"/>
    </source>
</evidence>
<dbReference type="InterPro" id="IPR029017">
    <property type="entry name" value="Enolase-like_N"/>
</dbReference>
<protein>
    <recommendedName>
        <fullName evidence="1">Mandelate racemase/muconate lactonizing enzyme N-terminal domain-containing protein</fullName>
    </recommendedName>
</protein>
<comment type="caution">
    <text evidence="2">The sequence shown here is derived from an EMBL/GenBank/DDBJ whole genome shotgun (WGS) entry which is preliminary data.</text>
</comment>
<dbReference type="SUPFAM" id="SSF54826">
    <property type="entry name" value="Enolase N-terminal domain-like"/>
    <property type="match status" value="1"/>
</dbReference>
<gene>
    <name evidence="2" type="ORF">LCGC14_2099950</name>
</gene>
<organism evidence="2">
    <name type="scientific">marine sediment metagenome</name>
    <dbReference type="NCBI Taxonomy" id="412755"/>
    <lineage>
        <taxon>unclassified sequences</taxon>
        <taxon>metagenomes</taxon>
        <taxon>ecological metagenomes</taxon>
    </lineage>
</organism>
<dbReference type="EMBL" id="LAZR01025744">
    <property type="protein sequence ID" value="KKL70935.1"/>
    <property type="molecule type" value="Genomic_DNA"/>
</dbReference>
<evidence type="ECO:0000313" key="2">
    <source>
        <dbReference type="EMBL" id="KKL70935.1"/>
    </source>
</evidence>
<feature type="domain" description="Mandelate racemase/muconate lactonizing enzyme N-terminal" evidence="1">
    <location>
        <begin position="10"/>
        <end position="82"/>
    </location>
</feature>